<dbReference type="Proteomes" id="UP001232148">
    <property type="component" value="Unassembled WGS sequence"/>
</dbReference>
<proteinExistence type="predicted"/>
<reference evidence="1" key="1">
    <citation type="submission" date="2021-06" db="EMBL/GenBank/DDBJ databases">
        <title>Comparative genomics, transcriptomics and evolutionary studies reveal genomic signatures of adaptation to plant cell wall in hemibiotrophic fungi.</title>
        <authorList>
            <consortium name="DOE Joint Genome Institute"/>
            <person name="Baroncelli R."/>
            <person name="Diaz J.F."/>
            <person name="Benocci T."/>
            <person name="Peng M."/>
            <person name="Battaglia E."/>
            <person name="Haridas S."/>
            <person name="Andreopoulos W."/>
            <person name="Labutti K."/>
            <person name="Pangilinan J."/>
            <person name="Floch G.L."/>
            <person name="Makela M.R."/>
            <person name="Henrissat B."/>
            <person name="Grigoriev I.V."/>
            <person name="Crouch J.A."/>
            <person name="De Vries R.P."/>
            <person name="Sukno S.A."/>
            <person name="Thon M.R."/>
        </authorList>
    </citation>
    <scope>NUCLEOTIDE SEQUENCE</scope>
    <source>
        <strain evidence="1">MAFF235873</strain>
    </source>
</reference>
<dbReference type="AlphaFoldDB" id="A0AAD9HKW5"/>
<organism evidence="1 2">
    <name type="scientific">Colletotrichum zoysiae</name>
    <dbReference type="NCBI Taxonomy" id="1216348"/>
    <lineage>
        <taxon>Eukaryota</taxon>
        <taxon>Fungi</taxon>
        <taxon>Dikarya</taxon>
        <taxon>Ascomycota</taxon>
        <taxon>Pezizomycotina</taxon>
        <taxon>Sordariomycetes</taxon>
        <taxon>Hypocreomycetidae</taxon>
        <taxon>Glomerellales</taxon>
        <taxon>Glomerellaceae</taxon>
        <taxon>Colletotrichum</taxon>
        <taxon>Colletotrichum graminicola species complex</taxon>
    </lineage>
</organism>
<accession>A0AAD9HKW5</accession>
<evidence type="ECO:0000313" key="2">
    <source>
        <dbReference type="Proteomes" id="UP001232148"/>
    </source>
</evidence>
<protein>
    <submittedName>
        <fullName evidence="1">Uncharacterized protein</fullName>
    </submittedName>
</protein>
<comment type="caution">
    <text evidence="1">The sequence shown here is derived from an EMBL/GenBank/DDBJ whole genome shotgun (WGS) entry which is preliminary data.</text>
</comment>
<gene>
    <name evidence="1" type="ORF">LX32DRAFT_345939</name>
</gene>
<evidence type="ECO:0000313" key="1">
    <source>
        <dbReference type="EMBL" id="KAK2029874.1"/>
    </source>
</evidence>
<keyword evidence="2" id="KW-1185">Reference proteome</keyword>
<sequence length="81" mass="8440">MFDFLYLVCTLHFGSISWFATAVRSLACSFRLPFPLSPYVSDPLCVWTRLPSSPPYCSFAAGAGAGAGAGAAATITTTAAL</sequence>
<dbReference type="EMBL" id="MU842858">
    <property type="protein sequence ID" value="KAK2029874.1"/>
    <property type="molecule type" value="Genomic_DNA"/>
</dbReference>
<name>A0AAD9HKW5_9PEZI</name>